<evidence type="ECO:0000256" key="1">
    <source>
        <dbReference type="SAM" id="Coils"/>
    </source>
</evidence>
<evidence type="ECO:0000313" key="2">
    <source>
        <dbReference type="EMBL" id="KAL0065756.1"/>
    </source>
</evidence>
<dbReference type="InterPro" id="IPR032675">
    <property type="entry name" value="LRR_dom_sf"/>
</dbReference>
<gene>
    <name evidence="2" type="ORF">AAF712_007239</name>
</gene>
<dbReference type="Gene3D" id="3.80.10.10">
    <property type="entry name" value="Ribonuclease Inhibitor"/>
    <property type="match status" value="1"/>
</dbReference>
<name>A0ABR2ZVZ2_9AGAR</name>
<sequence length="538" mass="60437">MNPTDMTVQPLVSRLTESPEEVFVLLRSGTYVPSQETSPQIETARQQVQEHEKIVLELKRDIARYQSLSSPIRKFPTEIFRIIFAFASGENQLGGNYHWSSNAFRLAGVCSRWRDIAISSLELWAEIAVAVGEQAIPPMQLCLDRSGIHPLSIQVSGGIQESEEKPEFVQNFCRMLAEHSDRWRQLDLSEADHTLIPYMANHLEQAPMLETVICSEWGSRLLEGACFDKAPNVRTVDFHFMNGAVPMDMLDLLPWASLHHLTMEHDQQELFDGLFEGLRCAKDLKSLEYTGDALLDGESYRAIDAALSEEDRFSLNIECLTIDMSRTRGFYDLLHDFFLPLILPSLTSLEIACKTPNGIRSGPRFRGSWPSEIIRQCFQRSRCSLTVLVLKGMPLTESDVISVLLLVPSLQRFTLTEFGSNILCDAPPKAPQLITKWLLMRLRGLPTNNQCTICPQLTYLELRAQSHFDADKEFVALLQSRQVANGGVERLRTVVLKVSGRKLSPELLKGISGGMMVTLFDEGGRVDESKETSDGSGS</sequence>
<proteinExistence type="predicted"/>
<keyword evidence="1" id="KW-0175">Coiled coil</keyword>
<protein>
    <recommendedName>
        <fullName evidence="4">F-box domain-containing protein</fullName>
    </recommendedName>
</protein>
<accession>A0ABR2ZVZ2</accession>
<comment type="caution">
    <text evidence="2">The sequence shown here is derived from an EMBL/GenBank/DDBJ whole genome shotgun (WGS) entry which is preliminary data.</text>
</comment>
<evidence type="ECO:0000313" key="3">
    <source>
        <dbReference type="Proteomes" id="UP001437256"/>
    </source>
</evidence>
<organism evidence="2 3">
    <name type="scientific">Marasmius tenuissimus</name>
    <dbReference type="NCBI Taxonomy" id="585030"/>
    <lineage>
        <taxon>Eukaryota</taxon>
        <taxon>Fungi</taxon>
        <taxon>Dikarya</taxon>
        <taxon>Basidiomycota</taxon>
        <taxon>Agaricomycotina</taxon>
        <taxon>Agaricomycetes</taxon>
        <taxon>Agaricomycetidae</taxon>
        <taxon>Agaricales</taxon>
        <taxon>Marasmiineae</taxon>
        <taxon>Marasmiaceae</taxon>
        <taxon>Marasmius</taxon>
    </lineage>
</organism>
<dbReference type="EMBL" id="JBBXMP010000043">
    <property type="protein sequence ID" value="KAL0065756.1"/>
    <property type="molecule type" value="Genomic_DNA"/>
</dbReference>
<reference evidence="2 3" key="1">
    <citation type="submission" date="2024-05" db="EMBL/GenBank/DDBJ databases">
        <title>A draft genome resource for the thread blight pathogen Marasmius tenuissimus strain MS-2.</title>
        <authorList>
            <person name="Yulfo-Soto G.E."/>
            <person name="Baruah I.K."/>
            <person name="Amoako-Attah I."/>
            <person name="Bukari Y."/>
            <person name="Meinhardt L.W."/>
            <person name="Bailey B.A."/>
            <person name="Cohen S.P."/>
        </authorList>
    </citation>
    <scope>NUCLEOTIDE SEQUENCE [LARGE SCALE GENOMIC DNA]</scope>
    <source>
        <strain evidence="2 3">MS-2</strain>
    </source>
</reference>
<dbReference type="SUPFAM" id="SSF52047">
    <property type="entry name" value="RNI-like"/>
    <property type="match status" value="1"/>
</dbReference>
<dbReference type="Proteomes" id="UP001437256">
    <property type="component" value="Unassembled WGS sequence"/>
</dbReference>
<evidence type="ECO:0008006" key="4">
    <source>
        <dbReference type="Google" id="ProtNLM"/>
    </source>
</evidence>
<feature type="coiled-coil region" evidence="1">
    <location>
        <begin position="41"/>
        <end position="68"/>
    </location>
</feature>
<keyword evidence="3" id="KW-1185">Reference proteome</keyword>